<feature type="transmembrane region" description="Helical" evidence="7">
    <location>
        <begin position="304"/>
        <end position="323"/>
    </location>
</feature>
<protein>
    <submittedName>
        <fullName evidence="9">TRAP transporter large permease subunit</fullName>
    </submittedName>
</protein>
<dbReference type="RefSeq" id="WP_135269739.1">
    <property type="nucleotide sequence ID" value="NZ_SRIB01000001.1"/>
</dbReference>
<keyword evidence="6 7" id="KW-0472">Membrane</keyword>
<evidence type="ECO:0000256" key="6">
    <source>
        <dbReference type="ARBA" id="ARBA00023136"/>
    </source>
</evidence>
<evidence type="ECO:0000259" key="8">
    <source>
        <dbReference type="Pfam" id="PF06808"/>
    </source>
</evidence>
<feature type="transmembrane region" description="Helical" evidence="7">
    <location>
        <begin position="343"/>
        <end position="360"/>
    </location>
</feature>
<comment type="caution">
    <text evidence="9">The sequence shown here is derived from an EMBL/GenBank/DDBJ whole genome shotgun (WGS) entry which is preliminary data.</text>
</comment>
<feature type="transmembrane region" description="Helical" evidence="7">
    <location>
        <begin position="229"/>
        <end position="251"/>
    </location>
</feature>
<feature type="transmembrane region" description="Helical" evidence="7">
    <location>
        <begin position="153"/>
        <end position="171"/>
    </location>
</feature>
<dbReference type="GO" id="GO:0005886">
    <property type="term" value="C:plasma membrane"/>
    <property type="evidence" value="ECO:0007669"/>
    <property type="project" value="UniProtKB-SubCell"/>
</dbReference>
<keyword evidence="10" id="KW-1185">Reference proteome</keyword>
<evidence type="ECO:0000256" key="5">
    <source>
        <dbReference type="ARBA" id="ARBA00022989"/>
    </source>
</evidence>
<gene>
    <name evidence="9" type="ORF">E4100_00100</name>
</gene>
<organism evidence="9 10">
    <name type="scientific">Soehngenia longivitae</name>
    <dbReference type="NCBI Taxonomy" id="2562294"/>
    <lineage>
        <taxon>Bacteria</taxon>
        <taxon>Bacillati</taxon>
        <taxon>Bacillota</taxon>
        <taxon>Tissierellia</taxon>
        <taxon>Tissierellales</taxon>
        <taxon>Tissierellaceae</taxon>
        <taxon>Soehngenia</taxon>
    </lineage>
</organism>
<keyword evidence="5 7" id="KW-1133">Transmembrane helix</keyword>
<dbReference type="EMBL" id="SRIB01000001">
    <property type="protein sequence ID" value="TFZ41584.1"/>
    <property type="molecule type" value="Genomic_DNA"/>
</dbReference>
<comment type="subcellular location">
    <subcellularLocation>
        <location evidence="1">Cell inner membrane</location>
        <topology evidence="1">Multi-pass membrane protein</topology>
    </subcellularLocation>
</comment>
<accession>A0A4Z0D9N2</accession>
<feature type="transmembrane region" description="Helical" evidence="7">
    <location>
        <begin position="367"/>
        <end position="394"/>
    </location>
</feature>
<keyword evidence="3" id="KW-0997">Cell inner membrane</keyword>
<name>A0A4Z0D9N2_9FIRM</name>
<evidence type="ECO:0000313" key="9">
    <source>
        <dbReference type="EMBL" id="TFZ41584.1"/>
    </source>
</evidence>
<keyword evidence="4 7" id="KW-0812">Transmembrane</keyword>
<reference evidence="9 10" key="1">
    <citation type="submission" date="2019-03" db="EMBL/GenBank/DDBJ databases">
        <title>Draft genome sequence data and analysis of a Fermenting Bacterium, Soehngenia longevitae strain 1933PT, isolated from petroleum reservoir in Azerbaijan.</title>
        <authorList>
            <person name="Grouzdev D.S."/>
            <person name="Bidzhieva S.K."/>
            <person name="Sokolova D.S."/>
            <person name="Tourova T.P."/>
            <person name="Poltaraus A.B."/>
            <person name="Nazina T.N."/>
        </authorList>
    </citation>
    <scope>NUCLEOTIDE SEQUENCE [LARGE SCALE GENOMIC DNA]</scope>
    <source>
        <strain evidence="9 10">1933P</strain>
    </source>
</reference>
<dbReference type="Pfam" id="PF06808">
    <property type="entry name" value="DctM"/>
    <property type="match status" value="1"/>
</dbReference>
<dbReference type="AlphaFoldDB" id="A0A4Z0D9N2"/>
<dbReference type="OrthoDB" id="9785600at2"/>
<proteinExistence type="predicted"/>
<evidence type="ECO:0000256" key="1">
    <source>
        <dbReference type="ARBA" id="ARBA00004429"/>
    </source>
</evidence>
<feature type="transmembrane region" description="Helical" evidence="7">
    <location>
        <begin position="183"/>
        <end position="203"/>
    </location>
</feature>
<feature type="transmembrane region" description="Helical" evidence="7">
    <location>
        <begin position="29"/>
        <end position="48"/>
    </location>
</feature>
<evidence type="ECO:0000256" key="3">
    <source>
        <dbReference type="ARBA" id="ARBA00022519"/>
    </source>
</evidence>
<evidence type="ECO:0000256" key="7">
    <source>
        <dbReference type="SAM" id="Phobius"/>
    </source>
</evidence>
<keyword evidence="2" id="KW-1003">Cell membrane</keyword>
<dbReference type="InterPro" id="IPR010656">
    <property type="entry name" value="DctM"/>
</dbReference>
<evidence type="ECO:0000256" key="2">
    <source>
        <dbReference type="ARBA" id="ARBA00022475"/>
    </source>
</evidence>
<feature type="transmembrane region" description="Helical" evidence="7">
    <location>
        <begin position="263"/>
        <end position="283"/>
    </location>
</feature>
<dbReference type="GO" id="GO:0022857">
    <property type="term" value="F:transmembrane transporter activity"/>
    <property type="evidence" value="ECO:0007669"/>
    <property type="project" value="TreeGrafter"/>
</dbReference>
<evidence type="ECO:0000256" key="4">
    <source>
        <dbReference type="ARBA" id="ARBA00022692"/>
    </source>
</evidence>
<dbReference type="Proteomes" id="UP000298381">
    <property type="component" value="Unassembled WGS sequence"/>
</dbReference>
<evidence type="ECO:0000313" key="10">
    <source>
        <dbReference type="Proteomes" id="UP000298381"/>
    </source>
</evidence>
<feature type="transmembrane region" description="Helical" evidence="7">
    <location>
        <begin position="6"/>
        <end position="22"/>
    </location>
</feature>
<feature type="transmembrane region" description="Helical" evidence="7">
    <location>
        <begin position="427"/>
        <end position="446"/>
    </location>
</feature>
<feature type="domain" description="TRAP C4-dicarboxylate transport system permease DctM subunit" evidence="8">
    <location>
        <begin position="15"/>
        <end position="443"/>
    </location>
</feature>
<dbReference type="PANTHER" id="PTHR33362">
    <property type="entry name" value="SIALIC ACID TRAP TRANSPORTER PERMEASE PROTEIN SIAT-RELATED"/>
    <property type="match status" value="1"/>
</dbReference>
<dbReference type="InterPro" id="IPR004681">
    <property type="entry name" value="TRAP_DctM"/>
</dbReference>
<sequence>MPIEILYIIILLAVITVVFMGLKRPIYEAMFIGLVLLTVITGNIRNLGRYLIEPSTNTLFFAIVEFLALAYIFSETKVIEDIVNFILSIVGRFKGGAGYASLISSTFMASLSGTGPGNVVADGVFTIPAMIKSNFPRELAATVEMSASSLGPILPPSGTILLAFGVLDALFPGEFNLSNFWIAVWGVGIWFILQRLVLLYLLCRKYKVDALDKEDIPSIKESFKKGWKALIIPILIFAPFLVDFTLGETFITSRLGEDGANAFSNLVIIFAPGIAAIYTFIIARYDKSKEDIKLTSFFRNSIPHIVPVAATIYFAYSLSALFTEINLAENLGAYIDNFNMGRIGLGIFFPIFTMVLGMFLPGSSQVAIFGSIIIASLVNVGLNPLLVAAILPAITGGMEGMTPPLALALYPAVGIAEADMKSSMKLALYWVLGHLIVAILILLNILPVPFL</sequence>